<name>A0A4P8IXS3_9BURK</name>
<keyword evidence="2" id="KW-1185">Reference proteome</keyword>
<protein>
    <submittedName>
        <fullName evidence="1">PAAR domain-containing protein</fullName>
    </submittedName>
</protein>
<dbReference type="EMBL" id="CP040078">
    <property type="protein sequence ID" value="QCP52333.1"/>
    <property type="molecule type" value="Genomic_DNA"/>
</dbReference>
<gene>
    <name evidence="1" type="ORF">FAZ95_24440</name>
</gene>
<reference evidence="1 2" key="1">
    <citation type="submission" date="2019-05" db="EMBL/GenBank/DDBJ databases">
        <title>Burkholderia sp. DHOD12, isolated from subtropical forest soil.</title>
        <authorList>
            <person name="Gao Z.-H."/>
            <person name="Qiu L.-H."/>
        </authorList>
    </citation>
    <scope>NUCLEOTIDE SEQUENCE [LARGE SCALE GENOMIC DNA]</scope>
    <source>
        <strain evidence="1 2">DHOD12</strain>
    </source>
</reference>
<dbReference type="Gene3D" id="2.60.200.60">
    <property type="match status" value="1"/>
</dbReference>
<sequence>MSRKFILKDDKTDHDGVVLDGIAGSSFDGRPLAYLGAPVQCHTCKSEGTIITDGAPHTMSVMSKQVALEGDLCQCKCDPLPKLIASQATGTLSS</sequence>
<dbReference type="Pfam" id="PF05488">
    <property type="entry name" value="PAAR_motif"/>
    <property type="match status" value="1"/>
</dbReference>
<dbReference type="InterPro" id="IPR008727">
    <property type="entry name" value="PAAR_motif"/>
</dbReference>
<evidence type="ECO:0000313" key="1">
    <source>
        <dbReference type="EMBL" id="QCP52333.1"/>
    </source>
</evidence>
<proteinExistence type="predicted"/>
<dbReference type="Proteomes" id="UP000298656">
    <property type="component" value="Chromosome 2"/>
</dbReference>
<dbReference type="AlphaFoldDB" id="A0A4P8IXS3"/>
<accession>A0A4P8IXS3</accession>
<organism evidence="1 2">
    <name type="scientific">Trinickia violacea</name>
    <dbReference type="NCBI Taxonomy" id="2571746"/>
    <lineage>
        <taxon>Bacteria</taxon>
        <taxon>Pseudomonadati</taxon>
        <taxon>Pseudomonadota</taxon>
        <taxon>Betaproteobacteria</taxon>
        <taxon>Burkholderiales</taxon>
        <taxon>Burkholderiaceae</taxon>
        <taxon>Trinickia</taxon>
    </lineage>
</organism>
<dbReference type="CDD" id="cd14744">
    <property type="entry name" value="PAAR_CT_2"/>
    <property type="match status" value="1"/>
</dbReference>
<dbReference type="RefSeq" id="WP_137335106.1">
    <property type="nucleotide sequence ID" value="NZ_CP040078.1"/>
</dbReference>
<dbReference type="OrthoDB" id="8594232at2"/>
<dbReference type="KEGG" id="tvl:FAZ95_24440"/>
<evidence type="ECO:0000313" key="2">
    <source>
        <dbReference type="Proteomes" id="UP000298656"/>
    </source>
</evidence>